<evidence type="ECO:0000313" key="2">
    <source>
        <dbReference type="Proteomes" id="UP000521227"/>
    </source>
</evidence>
<organism evidence="1 2">
    <name type="scientific">Afipia massiliensis</name>
    <dbReference type="NCBI Taxonomy" id="211460"/>
    <lineage>
        <taxon>Bacteria</taxon>
        <taxon>Pseudomonadati</taxon>
        <taxon>Pseudomonadota</taxon>
        <taxon>Alphaproteobacteria</taxon>
        <taxon>Hyphomicrobiales</taxon>
        <taxon>Nitrobacteraceae</taxon>
        <taxon>Afipia</taxon>
    </lineage>
</organism>
<comment type="caution">
    <text evidence="1">The sequence shown here is derived from an EMBL/GenBank/DDBJ whole genome shotgun (WGS) entry which is preliminary data.</text>
</comment>
<dbReference type="EMBL" id="JACHIJ010000015">
    <property type="protein sequence ID" value="MBB5055299.1"/>
    <property type="molecule type" value="Genomic_DNA"/>
</dbReference>
<accession>A0A840N4F2</accession>
<dbReference type="AlphaFoldDB" id="A0A840N4F2"/>
<reference evidence="1 2" key="1">
    <citation type="submission" date="2020-08" db="EMBL/GenBank/DDBJ databases">
        <title>Genomic Encyclopedia of Type Strains, Phase IV (KMG-IV): sequencing the most valuable type-strain genomes for metagenomic binning, comparative biology and taxonomic classification.</title>
        <authorList>
            <person name="Goeker M."/>
        </authorList>
    </citation>
    <scope>NUCLEOTIDE SEQUENCE [LARGE SCALE GENOMIC DNA]</scope>
    <source>
        <strain evidence="1 2">DSM 17498</strain>
    </source>
</reference>
<name>A0A840N4F2_9BRAD</name>
<evidence type="ECO:0000313" key="1">
    <source>
        <dbReference type="EMBL" id="MBB5055299.1"/>
    </source>
</evidence>
<gene>
    <name evidence="1" type="ORF">HNQ36_005310</name>
</gene>
<protein>
    <submittedName>
        <fullName evidence="1">Uncharacterized protein</fullName>
    </submittedName>
</protein>
<sequence>MVEKWSADLVATVGRTPGSEPATVAVGELGSNVDNFEEVVSDVTVEADEVPPRVGLTAGNAGEACRLALWIFRLGWHRLWRCGAAS</sequence>
<dbReference type="Proteomes" id="UP000521227">
    <property type="component" value="Unassembled WGS sequence"/>
</dbReference>
<proteinExistence type="predicted"/>